<evidence type="ECO:0000256" key="14">
    <source>
        <dbReference type="ARBA" id="ARBA00083337"/>
    </source>
</evidence>
<evidence type="ECO:0000256" key="2">
    <source>
        <dbReference type="ARBA" id="ARBA00006149"/>
    </source>
</evidence>
<dbReference type="InterPro" id="IPR004557">
    <property type="entry name" value="PrmC-related"/>
</dbReference>
<evidence type="ECO:0000256" key="15">
    <source>
        <dbReference type="ARBA" id="ARBA00093624"/>
    </source>
</evidence>
<reference evidence="18" key="1">
    <citation type="submission" date="2015-11" db="EMBL/GenBank/DDBJ databases">
        <title>De novo transcriptome assembly of four potential Pierce s Disease insect vectors from Arizona vineyards.</title>
        <authorList>
            <person name="Tassone E.E."/>
        </authorList>
    </citation>
    <scope>NUCLEOTIDE SEQUENCE</scope>
</reference>
<keyword evidence="5" id="KW-0949">S-adenosyl-L-methionine</keyword>
<dbReference type="InterPro" id="IPR002052">
    <property type="entry name" value="DNA_methylase_N6_adenine_CS"/>
</dbReference>
<comment type="subunit">
    <text evidence="10">Heterodimer; heterodimerization with TRMT112 is required for S-adenosyl-L-methionine-binding.</text>
</comment>
<proteinExistence type="inferred from homology"/>
<protein>
    <recommendedName>
        <fullName evidence="15">Methyltransferase HEMK2</fullName>
    </recommendedName>
    <alternativeName>
        <fullName evidence="14">HemK methyltransferase family member 2</fullName>
    </alternativeName>
    <alternativeName>
        <fullName evidence="12">Lysine N-methyltransferase 9</fullName>
    </alternativeName>
    <alternativeName>
        <fullName evidence="11">Methylarsonite methyltransferase N6AMT1</fullName>
    </alternativeName>
    <alternativeName>
        <fullName evidence="16">Methyltransferase N6AMT1</fullName>
    </alternativeName>
    <alternativeName>
        <fullName evidence="13">Protein N(5)-glutamine methyltransferase</fullName>
    </alternativeName>
</protein>
<comment type="similarity">
    <text evidence="2">Belongs to the eukaryotic/archaeal PrmC-related family.</text>
</comment>
<evidence type="ECO:0000256" key="13">
    <source>
        <dbReference type="ARBA" id="ARBA00080992"/>
    </source>
</evidence>
<dbReference type="GO" id="GO:0005634">
    <property type="term" value="C:nucleus"/>
    <property type="evidence" value="ECO:0007669"/>
    <property type="project" value="UniProtKB-SubCell"/>
</dbReference>
<dbReference type="EMBL" id="GEBQ01031769">
    <property type="protein sequence ID" value="JAT08208.1"/>
    <property type="molecule type" value="Transcribed_RNA"/>
</dbReference>
<dbReference type="InterPro" id="IPR007848">
    <property type="entry name" value="Small_mtfrase_dom"/>
</dbReference>
<dbReference type="PROSITE" id="PS00092">
    <property type="entry name" value="N6_MTASE"/>
    <property type="match status" value="1"/>
</dbReference>
<keyword evidence="4" id="KW-0808">Transferase</keyword>
<evidence type="ECO:0000256" key="5">
    <source>
        <dbReference type="ARBA" id="ARBA00022691"/>
    </source>
</evidence>
<evidence type="ECO:0000259" key="17">
    <source>
        <dbReference type="Pfam" id="PF05175"/>
    </source>
</evidence>
<dbReference type="PANTHER" id="PTHR45875">
    <property type="entry name" value="METHYLTRANSFERASE N6AMT1"/>
    <property type="match status" value="1"/>
</dbReference>
<gene>
    <name evidence="18" type="ORF">g.18112</name>
</gene>
<dbReference type="SUPFAM" id="SSF53335">
    <property type="entry name" value="S-adenosyl-L-methionine-dependent methyltransferases"/>
    <property type="match status" value="1"/>
</dbReference>
<evidence type="ECO:0000256" key="6">
    <source>
        <dbReference type="ARBA" id="ARBA00023242"/>
    </source>
</evidence>
<organism evidence="18">
    <name type="scientific">Graphocephala atropunctata</name>
    <dbReference type="NCBI Taxonomy" id="36148"/>
    <lineage>
        <taxon>Eukaryota</taxon>
        <taxon>Metazoa</taxon>
        <taxon>Ecdysozoa</taxon>
        <taxon>Arthropoda</taxon>
        <taxon>Hexapoda</taxon>
        <taxon>Insecta</taxon>
        <taxon>Pterygota</taxon>
        <taxon>Neoptera</taxon>
        <taxon>Paraneoptera</taxon>
        <taxon>Hemiptera</taxon>
        <taxon>Auchenorrhyncha</taxon>
        <taxon>Membracoidea</taxon>
        <taxon>Cicadellidae</taxon>
        <taxon>Cicadellinae</taxon>
        <taxon>Cicadellini</taxon>
        <taxon>Graphocephala</taxon>
    </lineage>
</organism>
<evidence type="ECO:0000256" key="10">
    <source>
        <dbReference type="ARBA" id="ARBA00062344"/>
    </source>
</evidence>
<comment type="catalytic activity">
    <reaction evidence="7">
        <text>L-lysyl-[histone] + S-adenosyl-L-methionine = N(6)-methyl-L-lysyl-[histone] + S-adenosyl-L-homocysteine + H(+)</text>
        <dbReference type="Rhea" id="RHEA:10024"/>
        <dbReference type="Rhea" id="RHEA-COMP:9845"/>
        <dbReference type="Rhea" id="RHEA-COMP:9846"/>
        <dbReference type="ChEBI" id="CHEBI:15378"/>
        <dbReference type="ChEBI" id="CHEBI:29969"/>
        <dbReference type="ChEBI" id="CHEBI:57856"/>
        <dbReference type="ChEBI" id="CHEBI:59789"/>
        <dbReference type="ChEBI" id="CHEBI:61929"/>
    </reaction>
    <physiologicalReaction direction="left-to-right" evidence="7">
        <dbReference type="Rhea" id="RHEA:10025"/>
    </physiologicalReaction>
</comment>
<evidence type="ECO:0000256" key="8">
    <source>
        <dbReference type="ARBA" id="ARBA00050903"/>
    </source>
</evidence>
<accession>A0A1B6K9T4</accession>
<dbReference type="CDD" id="cd02440">
    <property type="entry name" value="AdoMet_MTases"/>
    <property type="match status" value="1"/>
</dbReference>
<evidence type="ECO:0000256" key="16">
    <source>
        <dbReference type="ARBA" id="ARBA00093667"/>
    </source>
</evidence>
<dbReference type="FunFam" id="3.40.50.150:FF:000077">
    <property type="entry name" value="HemK methyltransferase family member 2"/>
    <property type="match status" value="1"/>
</dbReference>
<dbReference type="PANTHER" id="PTHR45875:SF1">
    <property type="entry name" value="METHYLTRANSFERASE N6AMT1"/>
    <property type="match status" value="1"/>
</dbReference>
<comment type="subcellular location">
    <subcellularLocation>
        <location evidence="1">Nucleus</location>
    </subcellularLocation>
</comment>
<evidence type="ECO:0000256" key="12">
    <source>
        <dbReference type="ARBA" id="ARBA00076540"/>
    </source>
</evidence>
<dbReference type="NCBIfam" id="TIGR00537">
    <property type="entry name" value="hemK_rel_arch"/>
    <property type="match status" value="1"/>
</dbReference>
<dbReference type="InterPro" id="IPR029063">
    <property type="entry name" value="SAM-dependent_MTases_sf"/>
</dbReference>
<dbReference type="AlphaFoldDB" id="A0A1B6K9T4"/>
<dbReference type="Gene3D" id="3.40.50.150">
    <property type="entry name" value="Vaccinia Virus protein VP39"/>
    <property type="match status" value="1"/>
</dbReference>
<sequence length="215" mass="23630">MCCAIMETPHWNFESTLHVYEPAEDSFLLLDVLESDLQCLKDKRPAVVVEIGSGSGVIISALAKALGKTAHCIAVDISESACYVTQETSTMNFTQVDVVRGDLSSCLRPASVDLLVFNPPYVVTCDNEISGTLQRAWAGGARGRVVIDRLLDQVDKLLSPKASFYLVVIKENIPEEIIGVLERKGFVGEQVAFKKIRGEQLSILRFSRCLNTLHS</sequence>
<dbReference type="GO" id="GO:0036009">
    <property type="term" value="F:protein-glutamine N-methyltransferase activity"/>
    <property type="evidence" value="ECO:0007669"/>
    <property type="project" value="UniProtKB-ARBA"/>
</dbReference>
<comment type="catalytic activity">
    <reaction evidence="8">
        <text>methylarsonous acid + S-adenosyl-L-methionine = dimethylarsinate + S-adenosyl-L-homocysteine + 2 H(+)</text>
        <dbReference type="Rhea" id="RHEA:11684"/>
        <dbReference type="ChEBI" id="CHEBI:15378"/>
        <dbReference type="ChEBI" id="CHEBI:16223"/>
        <dbReference type="ChEBI" id="CHEBI:17826"/>
        <dbReference type="ChEBI" id="CHEBI:57856"/>
        <dbReference type="ChEBI" id="CHEBI:59789"/>
    </reaction>
</comment>
<dbReference type="InterPro" id="IPR052190">
    <property type="entry name" value="Euk-Arch_PrmC-MTase"/>
</dbReference>
<dbReference type="GO" id="GO:0003676">
    <property type="term" value="F:nucleic acid binding"/>
    <property type="evidence" value="ECO:0007669"/>
    <property type="project" value="InterPro"/>
</dbReference>
<feature type="domain" description="Methyltransferase small" evidence="17">
    <location>
        <begin position="37"/>
        <end position="125"/>
    </location>
</feature>
<keyword evidence="3" id="KW-0489">Methyltransferase</keyword>
<evidence type="ECO:0000256" key="4">
    <source>
        <dbReference type="ARBA" id="ARBA00022679"/>
    </source>
</evidence>
<evidence type="ECO:0000256" key="9">
    <source>
        <dbReference type="ARBA" id="ARBA00053180"/>
    </source>
</evidence>
<evidence type="ECO:0000256" key="3">
    <source>
        <dbReference type="ARBA" id="ARBA00022603"/>
    </source>
</evidence>
<keyword evidence="6" id="KW-0539">Nucleus</keyword>
<comment type="function">
    <text evidence="9">Methyltransferase that can methylate proteins and, to a lower extent, arsenic. Catalytic subunit of a heterodimer with TRMT112, which monomethylates 'Lys-12' of histone H4 (H4K12me1), a modification present at the promoters of numerous genes encoding cell cycle regulators. Catalytic subunit of a heterodimer with TRMT112, which catalyzes N5-methylation of Glu residue of proteins with a Gly-Gln-Xaa-Xaa-Xaa-Arg motif. Methylates ETF1 on 'Gln-185'; ETF1 needs to be complexed to ERF3 in its GTP-bound form to be efficiently methylated. May also play a role in the modulation of arsenic-induced toxicity by mediating the conversion of monomethylarsonous acid (3+) into the less toxic dimethylarsonic acid. It however only plays a limited role in arsenic metabolism compared with AS3MT.</text>
</comment>
<evidence type="ECO:0000313" key="18">
    <source>
        <dbReference type="EMBL" id="JAT08208.1"/>
    </source>
</evidence>
<dbReference type="Pfam" id="PF05175">
    <property type="entry name" value="MTS"/>
    <property type="match status" value="1"/>
</dbReference>
<dbReference type="GO" id="GO:0032259">
    <property type="term" value="P:methylation"/>
    <property type="evidence" value="ECO:0007669"/>
    <property type="project" value="UniProtKB-KW"/>
</dbReference>
<evidence type="ECO:0000256" key="1">
    <source>
        <dbReference type="ARBA" id="ARBA00004123"/>
    </source>
</evidence>
<dbReference type="GO" id="GO:0035657">
    <property type="term" value="C:eRF1 methyltransferase complex"/>
    <property type="evidence" value="ECO:0007669"/>
    <property type="project" value="TreeGrafter"/>
</dbReference>
<evidence type="ECO:0000256" key="7">
    <source>
        <dbReference type="ARBA" id="ARBA00048619"/>
    </source>
</evidence>
<evidence type="ECO:0000256" key="11">
    <source>
        <dbReference type="ARBA" id="ARBA00075330"/>
    </source>
</evidence>
<name>A0A1B6K9T4_9HEMI</name>